<dbReference type="InterPro" id="IPR007865">
    <property type="entry name" value="Aminopep_P_N"/>
</dbReference>
<comment type="caution">
    <text evidence="7">The sequence shown here is derived from an EMBL/GenBank/DDBJ whole genome shotgun (WGS) entry which is preliminary data.</text>
</comment>
<dbReference type="Pfam" id="PF05195">
    <property type="entry name" value="AMP_N"/>
    <property type="match status" value="1"/>
</dbReference>
<evidence type="ECO:0000256" key="1">
    <source>
        <dbReference type="ARBA" id="ARBA00001936"/>
    </source>
</evidence>
<keyword evidence="3" id="KW-0479">Metal-binding</keyword>
<dbReference type="InterPro" id="IPR000994">
    <property type="entry name" value="Pept_M24"/>
</dbReference>
<comment type="cofactor">
    <cofactor evidence="1">
        <name>Mn(2+)</name>
        <dbReference type="ChEBI" id="CHEBI:29035"/>
    </cofactor>
</comment>
<dbReference type="AlphaFoldDB" id="A0AAN7ZXE4"/>
<dbReference type="GO" id="GO:0070006">
    <property type="term" value="F:metalloaminopeptidase activity"/>
    <property type="evidence" value="ECO:0007669"/>
    <property type="project" value="InterPro"/>
</dbReference>
<dbReference type="GO" id="GO:0030145">
    <property type="term" value="F:manganese ion binding"/>
    <property type="evidence" value="ECO:0007669"/>
    <property type="project" value="InterPro"/>
</dbReference>
<dbReference type="PANTHER" id="PTHR43226:SF4">
    <property type="entry name" value="XAA-PRO AMINOPEPTIDASE 3"/>
    <property type="match status" value="1"/>
</dbReference>
<dbReference type="SMART" id="SM01011">
    <property type="entry name" value="AMP_N"/>
    <property type="match status" value="1"/>
</dbReference>
<evidence type="ECO:0000256" key="5">
    <source>
        <dbReference type="ARBA" id="ARBA00023211"/>
    </source>
</evidence>
<proteinExistence type="inferred from homology"/>
<dbReference type="Gene3D" id="3.40.350.10">
    <property type="entry name" value="Creatinase/prolidase N-terminal domain"/>
    <property type="match status" value="1"/>
</dbReference>
<protein>
    <recommendedName>
        <fullName evidence="6">Aminopeptidase P N-terminal domain-containing protein</fullName>
    </recommendedName>
</protein>
<dbReference type="Pfam" id="PF00557">
    <property type="entry name" value="Peptidase_M24"/>
    <property type="match status" value="1"/>
</dbReference>
<evidence type="ECO:0000256" key="4">
    <source>
        <dbReference type="ARBA" id="ARBA00022801"/>
    </source>
</evidence>
<keyword evidence="5" id="KW-0464">Manganese</keyword>
<dbReference type="CDD" id="cd01087">
    <property type="entry name" value="Prolidase"/>
    <property type="match status" value="1"/>
</dbReference>
<evidence type="ECO:0000256" key="2">
    <source>
        <dbReference type="ARBA" id="ARBA00008766"/>
    </source>
</evidence>
<evidence type="ECO:0000259" key="6">
    <source>
        <dbReference type="SMART" id="SM01011"/>
    </source>
</evidence>
<evidence type="ECO:0000313" key="8">
    <source>
        <dbReference type="Proteomes" id="UP001329430"/>
    </source>
</evidence>
<evidence type="ECO:0000313" key="7">
    <source>
        <dbReference type="EMBL" id="KAK5650573.1"/>
    </source>
</evidence>
<gene>
    <name evidence="7" type="ORF">RI129_001602</name>
</gene>
<sequence length="513" mass="58260">MTAVNCNNLLSAVNVHLRILKYDWTNNLPLGLRRCSNLTKSKCYDKLSGKAFGQPTATTHPHLIKNGEITPSIQRSEFQERRQRLVESIVAHSLNCDKNSKKHLIVIPSATKQYMSDKIPYVFRQNSDFLYLSGCLEPDSCLVLTTSNSLNNHHAIMFMREKDSHSELWDGPRTSCEDCVNLFGVEQALPVAELGKYLECYMKSNGQAILWYDFLSPVQRNVDTIMKEFLNTKFNKMWESPIVFVHRLRLIKSPAEICLMQKSCDIASEAIANTISFSKPGVTEHQIFAHVDYECKMKGAEYLAYPPVVAGGNRANIIHYINNNQIVSNDEMVLMDAGCEYHGYSSDITRTWPINGKFTPQQAIIYEILLDTQKRLIEHCYNFPSLDDLFESMCSMLGKHLEETGLIRKSYTESIVRVAYKFCPHHVSHYLGMDVHDTPSVPRNIRIKPGMVITIEPGIYIHSGLKVPNEYQGMGIRIEDDILITSDGPVVLTKRCPNTLADIEKIASENQRA</sequence>
<dbReference type="GO" id="GO:0006508">
    <property type="term" value="P:proteolysis"/>
    <property type="evidence" value="ECO:0007669"/>
    <property type="project" value="TreeGrafter"/>
</dbReference>
<dbReference type="InterPro" id="IPR052433">
    <property type="entry name" value="X-Pro_dipept-like"/>
</dbReference>
<keyword evidence="4" id="KW-0378">Hydrolase</keyword>
<dbReference type="GO" id="GO:0005739">
    <property type="term" value="C:mitochondrion"/>
    <property type="evidence" value="ECO:0007669"/>
    <property type="project" value="TreeGrafter"/>
</dbReference>
<reference evidence="7 8" key="1">
    <citation type="journal article" date="2024" name="Insects">
        <title>An Improved Chromosome-Level Genome Assembly of the Firefly Pyrocoelia pectoralis.</title>
        <authorList>
            <person name="Fu X."/>
            <person name="Meyer-Rochow V.B."/>
            <person name="Ballantyne L."/>
            <person name="Zhu X."/>
        </authorList>
    </citation>
    <scope>NUCLEOTIDE SEQUENCE [LARGE SCALE GENOMIC DNA]</scope>
    <source>
        <strain evidence="7">XCY_ONT2</strain>
    </source>
</reference>
<dbReference type="SUPFAM" id="SSF55920">
    <property type="entry name" value="Creatinase/aminopeptidase"/>
    <property type="match status" value="1"/>
</dbReference>
<name>A0AAN7ZXE4_9COLE</name>
<dbReference type="EMBL" id="JAVRBK010000001">
    <property type="protein sequence ID" value="KAK5650573.1"/>
    <property type="molecule type" value="Genomic_DNA"/>
</dbReference>
<dbReference type="Gene3D" id="3.90.230.10">
    <property type="entry name" value="Creatinase/methionine aminopeptidase superfamily"/>
    <property type="match status" value="1"/>
</dbReference>
<evidence type="ECO:0000256" key="3">
    <source>
        <dbReference type="ARBA" id="ARBA00022723"/>
    </source>
</evidence>
<keyword evidence="8" id="KW-1185">Reference proteome</keyword>
<dbReference type="InterPro" id="IPR036005">
    <property type="entry name" value="Creatinase/aminopeptidase-like"/>
</dbReference>
<dbReference type="PANTHER" id="PTHR43226">
    <property type="entry name" value="XAA-PRO AMINOPEPTIDASE 3"/>
    <property type="match status" value="1"/>
</dbReference>
<dbReference type="Proteomes" id="UP001329430">
    <property type="component" value="Chromosome 1"/>
</dbReference>
<dbReference type="SUPFAM" id="SSF53092">
    <property type="entry name" value="Creatinase/prolidase N-terminal domain"/>
    <property type="match status" value="1"/>
</dbReference>
<organism evidence="7 8">
    <name type="scientific">Pyrocoelia pectoralis</name>
    <dbReference type="NCBI Taxonomy" id="417401"/>
    <lineage>
        <taxon>Eukaryota</taxon>
        <taxon>Metazoa</taxon>
        <taxon>Ecdysozoa</taxon>
        <taxon>Arthropoda</taxon>
        <taxon>Hexapoda</taxon>
        <taxon>Insecta</taxon>
        <taxon>Pterygota</taxon>
        <taxon>Neoptera</taxon>
        <taxon>Endopterygota</taxon>
        <taxon>Coleoptera</taxon>
        <taxon>Polyphaga</taxon>
        <taxon>Elateriformia</taxon>
        <taxon>Elateroidea</taxon>
        <taxon>Lampyridae</taxon>
        <taxon>Lampyrinae</taxon>
        <taxon>Pyrocoelia</taxon>
    </lineage>
</organism>
<comment type="similarity">
    <text evidence="2">Belongs to the peptidase M24B family.</text>
</comment>
<feature type="domain" description="Aminopeptidase P N-terminal" evidence="6">
    <location>
        <begin position="73"/>
        <end position="219"/>
    </location>
</feature>
<dbReference type="InterPro" id="IPR029149">
    <property type="entry name" value="Creatin/AminoP/Spt16_N"/>
</dbReference>
<accession>A0AAN7ZXE4</accession>